<proteinExistence type="predicted"/>
<protein>
    <recommendedName>
        <fullName evidence="3">DUF469 family protein</fullName>
    </recommendedName>
</protein>
<dbReference type="EMBL" id="BMYX01000012">
    <property type="protein sequence ID" value="GGY18636.1"/>
    <property type="molecule type" value="Genomic_DNA"/>
</dbReference>
<dbReference type="GO" id="GO:0005829">
    <property type="term" value="C:cytosol"/>
    <property type="evidence" value="ECO:0007669"/>
    <property type="project" value="TreeGrafter"/>
</dbReference>
<dbReference type="RefSeq" id="WP_189534364.1">
    <property type="nucleotide sequence ID" value="NZ_BMYX01000012.1"/>
</dbReference>
<evidence type="ECO:0000313" key="1">
    <source>
        <dbReference type="EMBL" id="GGY18636.1"/>
    </source>
</evidence>
<dbReference type="Pfam" id="PF04320">
    <property type="entry name" value="YggL_50S_bp"/>
    <property type="match status" value="1"/>
</dbReference>
<dbReference type="InterPro" id="IPR007416">
    <property type="entry name" value="YggL_50S_bp"/>
</dbReference>
<gene>
    <name evidence="1" type="ORF">GCM10011289_22740</name>
</gene>
<keyword evidence="2" id="KW-1185">Reference proteome</keyword>
<evidence type="ECO:0000313" key="2">
    <source>
        <dbReference type="Proteomes" id="UP000645257"/>
    </source>
</evidence>
<dbReference type="PANTHER" id="PTHR38778">
    <property type="entry name" value="CYTOPLASMIC PROTEIN-RELATED"/>
    <property type="match status" value="1"/>
</dbReference>
<evidence type="ECO:0008006" key="3">
    <source>
        <dbReference type="Google" id="ProtNLM"/>
    </source>
</evidence>
<dbReference type="PANTHER" id="PTHR38778:SF1">
    <property type="entry name" value="CYTOPLASMIC PROTEIN"/>
    <property type="match status" value="1"/>
</dbReference>
<accession>A0A918UAT6</accession>
<organism evidence="1 2">
    <name type="scientific">Paludibacterium paludis</name>
    <dbReference type="NCBI Taxonomy" id="1225769"/>
    <lineage>
        <taxon>Bacteria</taxon>
        <taxon>Pseudomonadati</taxon>
        <taxon>Pseudomonadota</taxon>
        <taxon>Betaproteobacteria</taxon>
        <taxon>Neisseriales</taxon>
        <taxon>Chromobacteriaceae</taxon>
        <taxon>Paludibacterium</taxon>
    </lineage>
</organism>
<dbReference type="Proteomes" id="UP000645257">
    <property type="component" value="Unassembled WGS sequence"/>
</dbReference>
<sequence length="122" mass="13395">MTQRNNPNSAQRLKRLNTRQRKKMRVGEFCELGFHVIATFKEGLGADVQDALLDGWLTAVDAADVSFGGHFDGASRLEGVVFPVGGVKITDDLRASLVNWLDARAEIDSVEAGELIDLWHTA</sequence>
<comment type="caution">
    <text evidence="1">The sequence shown here is derived from an EMBL/GenBank/DDBJ whole genome shotgun (WGS) entry which is preliminary data.</text>
</comment>
<name>A0A918UAT6_9NEIS</name>
<dbReference type="AlphaFoldDB" id="A0A918UAT6"/>
<reference evidence="1" key="2">
    <citation type="submission" date="2020-09" db="EMBL/GenBank/DDBJ databases">
        <authorList>
            <person name="Sun Q."/>
            <person name="Kim S."/>
        </authorList>
    </citation>
    <scope>NUCLEOTIDE SEQUENCE</scope>
    <source>
        <strain evidence="1">KCTC 32182</strain>
    </source>
</reference>
<reference evidence="1" key="1">
    <citation type="journal article" date="2014" name="Int. J. Syst. Evol. Microbiol.">
        <title>Complete genome sequence of Corynebacterium casei LMG S-19264T (=DSM 44701T), isolated from a smear-ripened cheese.</title>
        <authorList>
            <consortium name="US DOE Joint Genome Institute (JGI-PGF)"/>
            <person name="Walter F."/>
            <person name="Albersmeier A."/>
            <person name="Kalinowski J."/>
            <person name="Ruckert C."/>
        </authorList>
    </citation>
    <scope>NUCLEOTIDE SEQUENCE</scope>
    <source>
        <strain evidence="1">KCTC 32182</strain>
    </source>
</reference>